<dbReference type="GO" id="GO:0006879">
    <property type="term" value="P:intracellular iron ion homeostasis"/>
    <property type="evidence" value="ECO:0007669"/>
    <property type="project" value="TreeGrafter"/>
</dbReference>
<dbReference type="AlphaFoldDB" id="A0AAW7QYY8"/>
<evidence type="ECO:0000256" key="5">
    <source>
        <dbReference type="ARBA" id="ARBA00023002"/>
    </source>
</evidence>
<evidence type="ECO:0000259" key="8">
    <source>
        <dbReference type="PROSITE" id="PS51471"/>
    </source>
</evidence>
<keyword evidence="11" id="KW-1185">Reference proteome</keyword>
<dbReference type="RefSeq" id="WP_301774201.1">
    <property type="nucleotide sequence ID" value="NZ_JAGGJB010000002.1"/>
</dbReference>
<evidence type="ECO:0000313" key="12">
    <source>
        <dbReference type="Proteomes" id="UP001169492"/>
    </source>
</evidence>
<dbReference type="GO" id="GO:0031418">
    <property type="term" value="F:L-ascorbic acid binding"/>
    <property type="evidence" value="ECO:0007669"/>
    <property type="project" value="UniProtKB-KW"/>
</dbReference>
<evidence type="ECO:0000256" key="7">
    <source>
        <dbReference type="HAMAP-Rule" id="MF_00657"/>
    </source>
</evidence>
<dbReference type="GO" id="GO:0006974">
    <property type="term" value="P:DNA damage response"/>
    <property type="evidence" value="ECO:0007669"/>
    <property type="project" value="TreeGrafter"/>
</dbReference>
<dbReference type="InterPro" id="IPR023550">
    <property type="entry name" value="PKHD_hydroxylase"/>
</dbReference>
<dbReference type="NCBIfam" id="NF003974">
    <property type="entry name" value="PRK05467.1-3"/>
    <property type="match status" value="1"/>
</dbReference>
<keyword evidence="3 7" id="KW-0847">Vitamin C</keyword>
<dbReference type="HAMAP" id="MF_00657">
    <property type="entry name" value="Hydroxyl_YbiX"/>
    <property type="match status" value="1"/>
</dbReference>
<dbReference type="GO" id="GO:0016706">
    <property type="term" value="F:2-oxoglutarate-dependent dioxygenase activity"/>
    <property type="evidence" value="ECO:0007669"/>
    <property type="project" value="UniProtKB-UniRule"/>
</dbReference>
<comment type="cofactor">
    <cofactor evidence="7">
        <name>Fe(2+)</name>
        <dbReference type="ChEBI" id="CHEBI:29033"/>
    </cofactor>
    <text evidence="7">Binds 1 Fe(2+) ion per subunit.</text>
</comment>
<dbReference type="EMBL" id="JAGGJB010000002">
    <property type="protein sequence ID" value="MDN7124083.1"/>
    <property type="molecule type" value="Genomic_DNA"/>
</dbReference>
<feature type="binding site" evidence="7">
    <location>
        <position position="94"/>
    </location>
    <ligand>
        <name>Fe cation</name>
        <dbReference type="ChEBI" id="CHEBI:24875"/>
    </ligand>
</feature>
<evidence type="ECO:0000313" key="10">
    <source>
        <dbReference type="EMBL" id="MDN7128340.1"/>
    </source>
</evidence>
<dbReference type="SMART" id="SM00702">
    <property type="entry name" value="P4Hc"/>
    <property type="match status" value="1"/>
</dbReference>
<dbReference type="PROSITE" id="PS51471">
    <property type="entry name" value="FE2OG_OXY"/>
    <property type="match status" value="1"/>
</dbReference>
<proteinExistence type="inferred from homology"/>
<dbReference type="Proteomes" id="UP001169492">
    <property type="component" value="Unassembled WGS sequence"/>
</dbReference>
<evidence type="ECO:0000256" key="2">
    <source>
        <dbReference type="ARBA" id="ARBA00022723"/>
    </source>
</evidence>
<keyword evidence="5 7" id="KW-0560">Oxidoreductase</keyword>
<gene>
    <name evidence="9" type="ORF">J6I90_04260</name>
    <name evidence="10" type="ORF">J6I92_00425</name>
</gene>
<feature type="binding site" evidence="7">
    <location>
        <position position="92"/>
    </location>
    <ligand>
        <name>Fe cation</name>
        <dbReference type="ChEBI" id="CHEBI:24875"/>
    </ligand>
</feature>
<dbReference type="InterPro" id="IPR044862">
    <property type="entry name" value="Pro_4_hyd_alph_FE2OG_OXY"/>
</dbReference>
<protein>
    <submittedName>
        <fullName evidence="9">Fe2+-dependent dioxygenase</fullName>
    </submittedName>
</protein>
<dbReference type="PANTHER" id="PTHR41536:SF1">
    <property type="entry name" value="PKHD-TYPE HYDROXYLASE YBIX"/>
    <property type="match status" value="1"/>
</dbReference>
<dbReference type="EMBL" id="JAGGJC010000001">
    <property type="protein sequence ID" value="MDN7128340.1"/>
    <property type="molecule type" value="Genomic_DNA"/>
</dbReference>
<feature type="domain" description="Fe2OG dioxygenase" evidence="8">
    <location>
        <begin position="72"/>
        <end position="176"/>
    </location>
</feature>
<comment type="cofactor">
    <cofactor evidence="1 7">
        <name>L-ascorbate</name>
        <dbReference type="ChEBI" id="CHEBI:38290"/>
    </cofactor>
</comment>
<evidence type="ECO:0000256" key="3">
    <source>
        <dbReference type="ARBA" id="ARBA00022896"/>
    </source>
</evidence>
<feature type="binding site" evidence="7">
    <location>
        <position position="157"/>
    </location>
    <ligand>
        <name>Fe cation</name>
        <dbReference type="ChEBI" id="CHEBI:24875"/>
    </ligand>
</feature>
<name>A0AAW7QYY8_9GAMM</name>
<feature type="binding site" evidence="7">
    <location>
        <position position="167"/>
    </location>
    <ligand>
        <name>2-oxoglutarate</name>
        <dbReference type="ChEBI" id="CHEBI:16810"/>
    </ligand>
</feature>
<sequence>MILHIQNLIDTATLSVIRDKLAAETFADGRESAGWAAKEVKQNQQLRAPHPLIDFVLGRLQKHEVLQQAARPAEFVNTMINRYQPGQSYGTHMDDALMMKRSGDSASPIRTDISFTLGLTPLADYEGGELVIEDSSGERSWRLDEGELLLYPSHFLHRVNAVTSGTRHAMVGWIESMLPDVQEREICFDLFQALQHEFQTHGKSVQFDRLSKSYNNLLRRWAKR</sequence>
<evidence type="ECO:0000256" key="4">
    <source>
        <dbReference type="ARBA" id="ARBA00022964"/>
    </source>
</evidence>
<reference evidence="11 12" key="1">
    <citation type="submission" date="2021-03" db="EMBL/GenBank/DDBJ databases">
        <title>Pseudidiomarina terrestris, a new bacterium isolated from saline soil.</title>
        <authorList>
            <person name="Galisteo C."/>
            <person name="De La Haba R."/>
            <person name="Sanchez-Porro C."/>
            <person name="Ventosa A."/>
        </authorList>
    </citation>
    <scope>NUCLEOTIDE SEQUENCE [LARGE SCALE GENOMIC DNA]</scope>
    <source>
        <strain evidence="9 12">1APP75-32.1</strain>
        <strain evidence="11">1APR75-15</strain>
        <strain evidence="10">1ASR75-15</strain>
    </source>
</reference>
<keyword evidence="6 7" id="KW-0408">Iron</keyword>
<dbReference type="Gene3D" id="4.10.860.20">
    <property type="entry name" value="Rabenosyn, Rab binding domain"/>
    <property type="match status" value="1"/>
</dbReference>
<dbReference type="PANTHER" id="PTHR41536">
    <property type="entry name" value="PKHD-TYPE HYDROXYLASE YBIX"/>
    <property type="match status" value="1"/>
</dbReference>
<evidence type="ECO:0000256" key="1">
    <source>
        <dbReference type="ARBA" id="ARBA00001961"/>
    </source>
</evidence>
<accession>A0AAW7QYY8</accession>
<keyword evidence="4 7" id="KW-0223">Dioxygenase</keyword>
<dbReference type="NCBIfam" id="NF003975">
    <property type="entry name" value="PRK05467.1-4"/>
    <property type="match status" value="1"/>
</dbReference>
<evidence type="ECO:0000313" key="9">
    <source>
        <dbReference type="EMBL" id="MDN7124083.1"/>
    </source>
</evidence>
<dbReference type="Proteomes" id="UP001169491">
    <property type="component" value="Unassembled WGS sequence"/>
</dbReference>
<dbReference type="InterPro" id="IPR041097">
    <property type="entry name" value="PKHD_C"/>
</dbReference>
<dbReference type="GO" id="GO:0005506">
    <property type="term" value="F:iron ion binding"/>
    <property type="evidence" value="ECO:0007669"/>
    <property type="project" value="UniProtKB-UniRule"/>
</dbReference>
<dbReference type="InterPro" id="IPR005123">
    <property type="entry name" value="Oxoglu/Fe-dep_dioxygenase_dom"/>
</dbReference>
<comment type="caution">
    <text evidence="9">The sequence shown here is derived from an EMBL/GenBank/DDBJ whole genome shotgun (WGS) entry which is preliminary data.</text>
</comment>
<dbReference type="InterPro" id="IPR006620">
    <property type="entry name" value="Pro_4_hyd_alph"/>
</dbReference>
<dbReference type="Pfam" id="PF13640">
    <property type="entry name" value="2OG-FeII_Oxy_3"/>
    <property type="match status" value="1"/>
</dbReference>
<keyword evidence="2 7" id="KW-0479">Metal-binding</keyword>
<evidence type="ECO:0000256" key="6">
    <source>
        <dbReference type="ARBA" id="ARBA00023004"/>
    </source>
</evidence>
<organism evidence="9 12">
    <name type="scientific">Pseudidiomarina terrestris</name>
    <dbReference type="NCBI Taxonomy" id="2820060"/>
    <lineage>
        <taxon>Bacteria</taxon>
        <taxon>Pseudomonadati</taxon>
        <taxon>Pseudomonadota</taxon>
        <taxon>Gammaproteobacteria</taxon>
        <taxon>Alteromonadales</taxon>
        <taxon>Idiomarinaceae</taxon>
        <taxon>Pseudidiomarina</taxon>
    </lineage>
</organism>
<dbReference type="Gene3D" id="2.60.120.620">
    <property type="entry name" value="q2cbj1_9rhob like domain"/>
    <property type="match status" value="1"/>
</dbReference>
<dbReference type="Pfam" id="PF18331">
    <property type="entry name" value="PKHD_C"/>
    <property type="match status" value="1"/>
</dbReference>
<evidence type="ECO:0000313" key="11">
    <source>
        <dbReference type="Proteomes" id="UP001169491"/>
    </source>
</evidence>